<protein>
    <recommendedName>
        <fullName evidence="1">tRNA pseudouridine(55) synthase</fullName>
        <ecNumber evidence="1">5.4.99.25</ecNumber>
    </recommendedName>
</protein>
<dbReference type="Proteomes" id="UP000242146">
    <property type="component" value="Unassembled WGS sequence"/>
</dbReference>
<organism evidence="5 6">
    <name type="scientific">Hesseltinella vesiculosa</name>
    <dbReference type="NCBI Taxonomy" id="101127"/>
    <lineage>
        <taxon>Eukaryota</taxon>
        <taxon>Fungi</taxon>
        <taxon>Fungi incertae sedis</taxon>
        <taxon>Mucoromycota</taxon>
        <taxon>Mucoromycotina</taxon>
        <taxon>Mucoromycetes</taxon>
        <taxon>Mucorales</taxon>
        <taxon>Cunninghamellaceae</taxon>
        <taxon>Hesseltinella</taxon>
    </lineage>
</organism>
<dbReference type="EMBL" id="MCGT01000029">
    <property type="protein sequence ID" value="ORX48484.1"/>
    <property type="molecule type" value="Genomic_DNA"/>
</dbReference>
<sequence length="123" mass="13952">MLAMLRHICHIQLKDTNLIKAGEEFKRKTYQALIWVSSSVTDEMVKKCNDFGRQGFEISQHTPVRVSQRCAMMERSKQINELSMVKVSDKEEDVRFAVITMSTQAGTILGNSCTAICSEPKTH</sequence>
<keyword evidence="6" id="KW-1185">Reference proteome</keyword>
<dbReference type="OrthoDB" id="271937at2759"/>
<evidence type="ECO:0000259" key="4">
    <source>
        <dbReference type="Pfam" id="PF21238"/>
    </source>
</evidence>
<dbReference type="STRING" id="101127.A0A1X2G9F1"/>
<dbReference type="EC" id="5.4.99.25" evidence="1"/>
<dbReference type="PANTHER" id="PTHR21568:SF0">
    <property type="entry name" value="TRNA PSEUDOURIDINE SYNTHASE PUS10"/>
    <property type="match status" value="1"/>
</dbReference>
<feature type="domain" description="Pus10-like C-terminal" evidence="4">
    <location>
        <begin position="5"/>
        <end position="107"/>
    </location>
</feature>
<accession>A0A1X2G9F1</accession>
<dbReference type="GO" id="GO:0031119">
    <property type="term" value="P:tRNA pseudouridine synthesis"/>
    <property type="evidence" value="ECO:0007669"/>
    <property type="project" value="TreeGrafter"/>
</dbReference>
<keyword evidence="3" id="KW-0413">Isomerase</keyword>
<evidence type="ECO:0000313" key="5">
    <source>
        <dbReference type="EMBL" id="ORX48484.1"/>
    </source>
</evidence>
<proteinExistence type="predicted"/>
<dbReference type="InterPro" id="IPR048741">
    <property type="entry name" value="Pus10-like_C"/>
</dbReference>
<evidence type="ECO:0000256" key="2">
    <source>
        <dbReference type="ARBA" id="ARBA00022694"/>
    </source>
</evidence>
<dbReference type="GO" id="GO:0160148">
    <property type="term" value="F:tRNA pseudouridine(55) synthase activity"/>
    <property type="evidence" value="ECO:0007669"/>
    <property type="project" value="UniProtKB-EC"/>
</dbReference>
<keyword evidence="2" id="KW-0819">tRNA processing</keyword>
<evidence type="ECO:0000256" key="1">
    <source>
        <dbReference type="ARBA" id="ARBA00012787"/>
    </source>
</evidence>
<name>A0A1X2G9F1_9FUNG</name>
<dbReference type="Pfam" id="PF21238">
    <property type="entry name" value="Pus10_C"/>
    <property type="match status" value="1"/>
</dbReference>
<dbReference type="InterPro" id="IPR039894">
    <property type="entry name" value="Pus10-like"/>
</dbReference>
<comment type="caution">
    <text evidence="5">The sequence shown here is derived from an EMBL/GenBank/DDBJ whole genome shotgun (WGS) entry which is preliminary data.</text>
</comment>
<gene>
    <name evidence="5" type="ORF">DM01DRAFT_1115749</name>
</gene>
<dbReference type="PANTHER" id="PTHR21568">
    <property type="entry name" value="TRNA PSEUDOURIDINE SYNTHASE PUS10"/>
    <property type="match status" value="1"/>
</dbReference>
<dbReference type="AlphaFoldDB" id="A0A1X2G9F1"/>
<evidence type="ECO:0000256" key="3">
    <source>
        <dbReference type="ARBA" id="ARBA00023235"/>
    </source>
</evidence>
<dbReference type="Gene3D" id="3.30.70.3190">
    <property type="match status" value="1"/>
</dbReference>
<reference evidence="5 6" key="1">
    <citation type="submission" date="2016-07" db="EMBL/GenBank/DDBJ databases">
        <title>Pervasive Adenine N6-methylation of Active Genes in Fungi.</title>
        <authorList>
            <consortium name="DOE Joint Genome Institute"/>
            <person name="Mondo S.J."/>
            <person name="Dannebaum R.O."/>
            <person name="Kuo R.C."/>
            <person name="Labutti K."/>
            <person name="Haridas S."/>
            <person name="Kuo A."/>
            <person name="Salamov A."/>
            <person name="Ahrendt S.R."/>
            <person name="Lipzen A."/>
            <person name="Sullivan W."/>
            <person name="Andreopoulos W.B."/>
            <person name="Clum A."/>
            <person name="Lindquist E."/>
            <person name="Daum C."/>
            <person name="Ramamoorthy G.K."/>
            <person name="Gryganskyi A."/>
            <person name="Culley D."/>
            <person name="Magnuson J.K."/>
            <person name="James T.Y."/>
            <person name="O'Malley M.A."/>
            <person name="Stajich J.E."/>
            <person name="Spatafora J.W."/>
            <person name="Visel A."/>
            <person name="Grigoriev I.V."/>
        </authorList>
    </citation>
    <scope>NUCLEOTIDE SEQUENCE [LARGE SCALE GENOMIC DNA]</scope>
    <source>
        <strain evidence="5 6">NRRL 3301</strain>
    </source>
</reference>
<evidence type="ECO:0000313" key="6">
    <source>
        <dbReference type="Proteomes" id="UP000242146"/>
    </source>
</evidence>